<dbReference type="KEGG" id="glj:GKIL_2668"/>
<keyword evidence="1" id="KW-0812">Transmembrane</keyword>
<organism evidence="3 4">
    <name type="scientific">Gloeobacter kilaueensis (strain ATCC BAA-2537 / CCAP 1431/1 / ULC 316 / JS1)</name>
    <dbReference type="NCBI Taxonomy" id="1183438"/>
    <lineage>
        <taxon>Bacteria</taxon>
        <taxon>Bacillati</taxon>
        <taxon>Cyanobacteriota</taxon>
        <taxon>Cyanophyceae</taxon>
        <taxon>Gloeobacterales</taxon>
        <taxon>Gloeobacteraceae</taxon>
        <taxon>Gloeobacter</taxon>
    </lineage>
</organism>
<name>U5QMU8_GLOK1</name>
<feature type="transmembrane region" description="Helical" evidence="1">
    <location>
        <begin position="54"/>
        <end position="75"/>
    </location>
</feature>
<protein>
    <recommendedName>
        <fullName evidence="2">DUF2231 domain-containing protein</fullName>
    </recommendedName>
</protein>
<dbReference type="OrthoDB" id="511427at2"/>
<feature type="transmembrane region" description="Helical" evidence="1">
    <location>
        <begin position="20"/>
        <end position="42"/>
    </location>
</feature>
<dbReference type="InterPro" id="IPR019251">
    <property type="entry name" value="DUF2231_TM"/>
</dbReference>
<gene>
    <name evidence="3" type="ORF">GKIL_2668</name>
</gene>
<evidence type="ECO:0000313" key="4">
    <source>
        <dbReference type="Proteomes" id="UP000017396"/>
    </source>
</evidence>
<proteinExistence type="predicted"/>
<keyword evidence="4" id="KW-1185">Reference proteome</keyword>
<dbReference type="HOGENOM" id="CLU_107155_5_1_3"/>
<dbReference type="RefSeq" id="WP_023174118.1">
    <property type="nucleotide sequence ID" value="NC_022600.1"/>
</dbReference>
<keyword evidence="1" id="KW-1133">Transmembrane helix</keyword>
<feature type="transmembrane region" description="Helical" evidence="1">
    <location>
        <begin position="125"/>
        <end position="151"/>
    </location>
</feature>
<dbReference type="STRING" id="1183438.GKIL_2668"/>
<dbReference type="eggNOG" id="COG4244">
    <property type="taxonomic scope" value="Bacteria"/>
</dbReference>
<dbReference type="Proteomes" id="UP000017396">
    <property type="component" value="Chromosome"/>
</dbReference>
<dbReference type="AlphaFoldDB" id="U5QMU8"/>
<evidence type="ECO:0000256" key="1">
    <source>
        <dbReference type="SAM" id="Phobius"/>
    </source>
</evidence>
<dbReference type="EMBL" id="CP003587">
    <property type="protein sequence ID" value="AGY58914.1"/>
    <property type="molecule type" value="Genomic_DNA"/>
</dbReference>
<keyword evidence="1" id="KW-0472">Membrane</keyword>
<evidence type="ECO:0000259" key="2">
    <source>
        <dbReference type="Pfam" id="PF09990"/>
    </source>
</evidence>
<reference evidence="3 4" key="1">
    <citation type="journal article" date="2013" name="PLoS ONE">
        <title>Cultivation and Complete Genome Sequencing of Gloeobacter kilaueensis sp. nov., from a Lava Cave in Kilauea Caldera, Hawai'i.</title>
        <authorList>
            <person name="Saw J.H."/>
            <person name="Schatz M."/>
            <person name="Brown M.V."/>
            <person name="Kunkel D.D."/>
            <person name="Foster J.S."/>
            <person name="Shick H."/>
            <person name="Christensen S."/>
            <person name="Hou S."/>
            <person name="Wan X."/>
            <person name="Donachie S.P."/>
        </authorList>
    </citation>
    <scope>NUCLEOTIDE SEQUENCE [LARGE SCALE GENOMIC DNA]</scope>
    <source>
        <strain evidence="4">JS</strain>
    </source>
</reference>
<accession>U5QMU8</accession>
<evidence type="ECO:0000313" key="3">
    <source>
        <dbReference type="EMBL" id="AGY58914.1"/>
    </source>
</evidence>
<dbReference type="Pfam" id="PF09990">
    <property type="entry name" value="DUF2231"/>
    <property type="match status" value="1"/>
</dbReference>
<sequence>MFGIQLNDYNLPYPGFIGSSIHPIIVHFAIAMVLFSVLFDWLGHFSHRPRLLNVGWYNLIAACAAIVGAIFFGQLEAGLANETLGMRPVLSWHTLIGWGLGAIVLVLAAWRGVMRYRNPDRINPAYLGAGLVVVGMVCYQLFLGTQLVWIYGVHVKPVVEADRQGALR</sequence>
<feature type="domain" description="DUF2231" evidence="2">
    <location>
        <begin position="19"/>
        <end position="157"/>
    </location>
</feature>
<feature type="transmembrane region" description="Helical" evidence="1">
    <location>
        <begin position="95"/>
        <end position="113"/>
    </location>
</feature>